<evidence type="ECO:0000256" key="6">
    <source>
        <dbReference type="HAMAP-Rule" id="MF_00031"/>
    </source>
</evidence>
<comment type="subunit">
    <text evidence="6">Homotetramer. Forms an RuvA(8)-RuvB(12)-Holliday junction (HJ) complex. HJ DNA is sandwiched between 2 RuvA tetramers; dsDNA enters through RuvA and exits via RuvB. An RuvB hexamer assembles on each DNA strand where it exits the tetramer. Each RuvB hexamer is contacted by two RuvA subunits (via domain III) on 2 adjacent RuvB subunits; this complex drives branch migration. In the full resolvosome a probable DNA-RuvA(4)-RuvB(12)-RuvC(2) complex forms which resolves the HJ.</text>
</comment>
<evidence type="ECO:0000256" key="1">
    <source>
        <dbReference type="ARBA" id="ARBA00022490"/>
    </source>
</evidence>
<dbReference type="SUPFAM" id="SSF47781">
    <property type="entry name" value="RuvA domain 2-like"/>
    <property type="match status" value="1"/>
</dbReference>
<evidence type="ECO:0000313" key="8">
    <source>
        <dbReference type="EMBL" id="MBT9144643.1"/>
    </source>
</evidence>
<dbReference type="Pfam" id="PF01330">
    <property type="entry name" value="RuvA_N"/>
    <property type="match status" value="1"/>
</dbReference>
<keyword evidence="1 6" id="KW-0963">Cytoplasm</keyword>
<dbReference type="GO" id="GO:0009378">
    <property type="term" value="F:four-way junction helicase activity"/>
    <property type="evidence" value="ECO:0007669"/>
    <property type="project" value="InterPro"/>
</dbReference>
<evidence type="ECO:0000256" key="2">
    <source>
        <dbReference type="ARBA" id="ARBA00022763"/>
    </source>
</evidence>
<dbReference type="Gene3D" id="2.40.50.140">
    <property type="entry name" value="Nucleic acid-binding proteins"/>
    <property type="match status" value="1"/>
</dbReference>
<comment type="function">
    <text evidence="6">The RuvA-RuvB-RuvC complex processes Holliday junction (HJ) DNA during genetic recombination and DNA repair, while the RuvA-RuvB complex plays an important role in the rescue of blocked DNA replication forks via replication fork reversal (RFR). RuvA specifically binds to HJ cruciform DNA, conferring on it an open structure. The RuvB hexamer acts as an ATP-dependent pump, pulling dsDNA into and through the RuvAB complex. HJ branch migration allows RuvC to scan DNA until it finds its consensus sequence, where it cleaves and resolves the cruciform DNA.</text>
</comment>
<dbReference type="GO" id="GO:0000400">
    <property type="term" value="F:four-way junction DNA binding"/>
    <property type="evidence" value="ECO:0007669"/>
    <property type="project" value="UniProtKB-UniRule"/>
</dbReference>
<dbReference type="Pfam" id="PF14520">
    <property type="entry name" value="HHH_5"/>
    <property type="match status" value="1"/>
</dbReference>
<protein>
    <recommendedName>
        <fullName evidence="6">Holliday junction branch migration complex subunit RuvA</fullName>
    </recommendedName>
</protein>
<dbReference type="SMART" id="SM00278">
    <property type="entry name" value="HhH1"/>
    <property type="match status" value="2"/>
</dbReference>
<organism evidence="8 9">
    <name type="scientific">Psychracetigena formicireducens</name>
    <dbReference type="NCBI Taxonomy" id="2986056"/>
    <lineage>
        <taxon>Bacteria</taxon>
        <taxon>Bacillati</taxon>
        <taxon>Candidatus Lithacetigenota</taxon>
        <taxon>Candidatus Psychracetigena</taxon>
    </lineage>
</organism>
<dbReference type="GO" id="GO:0016787">
    <property type="term" value="F:hydrolase activity"/>
    <property type="evidence" value="ECO:0007669"/>
    <property type="project" value="UniProtKB-KW"/>
</dbReference>
<accession>A0A9E2F6J0</accession>
<dbReference type="InterPro" id="IPR013849">
    <property type="entry name" value="DNA_helicase_Holl-junc_RuvA_I"/>
</dbReference>
<sequence>MISNVTGVIADIETSRIVLQVQENLGISVIIPPAYLKNDQSNFKLNEIIKLYTIVRIKEEEFLLYGFKTSEERDLFIKLIAINGVGPRIALAIIGNLAVNGFYEAINNGNLIAFKSISGVGDKTAKRILIEFKAQMPSFPTELFDALSSMGFSKNEIYYVWNKLVRDKIDIHLGNEELVKLFLRHLKR</sequence>
<dbReference type="SUPFAM" id="SSF50249">
    <property type="entry name" value="Nucleic acid-binding proteins"/>
    <property type="match status" value="1"/>
</dbReference>
<name>A0A9E2F6J0_PSYF1</name>
<dbReference type="EMBL" id="QLTW01000015">
    <property type="protein sequence ID" value="MBT9144643.1"/>
    <property type="molecule type" value="Genomic_DNA"/>
</dbReference>
<keyword evidence="4 6" id="KW-0233">DNA recombination</keyword>
<comment type="domain">
    <text evidence="6">Has three domains with a flexible linker between the domains II and III and assumes an 'L' shape. Domain III is highly mobile and contacts RuvB.</text>
</comment>
<keyword evidence="8" id="KW-0547">Nucleotide-binding</keyword>
<dbReference type="InterPro" id="IPR012340">
    <property type="entry name" value="NA-bd_OB-fold"/>
</dbReference>
<dbReference type="NCBIfam" id="TIGR00084">
    <property type="entry name" value="ruvA"/>
    <property type="match status" value="1"/>
</dbReference>
<feature type="domain" description="Helix-hairpin-helix DNA-binding motif class 1" evidence="7">
    <location>
        <begin position="77"/>
        <end position="96"/>
    </location>
</feature>
<evidence type="ECO:0000256" key="4">
    <source>
        <dbReference type="ARBA" id="ARBA00023172"/>
    </source>
</evidence>
<evidence type="ECO:0000259" key="7">
    <source>
        <dbReference type="SMART" id="SM00278"/>
    </source>
</evidence>
<dbReference type="InterPro" id="IPR003583">
    <property type="entry name" value="Hlx-hairpin-Hlx_DNA-bd_motif"/>
</dbReference>
<dbReference type="GO" id="GO:0006310">
    <property type="term" value="P:DNA recombination"/>
    <property type="evidence" value="ECO:0007669"/>
    <property type="project" value="UniProtKB-UniRule"/>
</dbReference>
<keyword evidence="2 6" id="KW-0227">DNA damage</keyword>
<feature type="domain" description="Helix-hairpin-helix DNA-binding motif class 1" evidence="7">
    <location>
        <begin position="112"/>
        <end position="131"/>
    </location>
</feature>
<gene>
    <name evidence="6 8" type="primary">ruvA</name>
    <name evidence="8" type="ORF">DDT42_00488</name>
</gene>
<dbReference type="HAMAP" id="MF_00031">
    <property type="entry name" value="DNA_HJ_migration_RuvA"/>
    <property type="match status" value="1"/>
</dbReference>
<feature type="region of interest" description="Domain III" evidence="6">
    <location>
        <begin position="142"/>
        <end position="188"/>
    </location>
</feature>
<dbReference type="Proteomes" id="UP000811545">
    <property type="component" value="Unassembled WGS sequence"/>
</dbReference>
<evidence type="ECO:0000256" key="5">
    <source>
        <dbReference type="ARBA" id="ARBA00023204"/>
    </source>
</evidence>
<proteinExistence type="inferred from homology"/>
<keyword evidence="3 6" id="KW-0238">DNA-binding</keyword>
<comment type="caution">
    <text evidence="6">Lacks conserved residue(s) required for the propagation of feature annotation.</text>
</comment>
<dbReference type="GO" id="GO:0005737">
    <property type="term" value="C:cytoplasm"/>
    <property type="evidence" value="ECO:0007669"/>
    <property type="project" value="UniProtKB-SubCell"/>
</dbReference>
<dbReference type="Gene3D" id="1.10.150.20">
    <property type="entry name" value="5' to 3' exonuclease, C-terminal subdomain"/>
    <property type="match status" value="1"/>
</dbReference>
<dbReference type="GO" id="GO:0006281">
    <property type="term" value="P:DNA repair"/>
    <property type="evidence" value="ECO:0007669"/>
    <property type="project" value="UniProtKB-UniRule"/>
</dbReference>
<dbReference type="GO" id="GO:0048476">
    <property type="term" value="C:Holliday junction resolvase complex"/>
    <property type="evidence" value="ECO:0007669"/>
    <property type="project" value="UniProtKB-UniRule"/>
</dbReference>
<reference evidence="8 9" key="1">
    <citation type="journal article" date="2021" name="bioRxiv">
        <title>Unique metabolic strategies in Hadean analogues reveal hints for primordial physiology.</title>
        <authorList>
            <person name="Nobu M.K."/>
            <person name="Nakai R."/>
            <person name="Tamazawa S."/>
            <person name="Mori H."/>
            <person name="Toyoda A."/>
            <person name="Ijiri A."/>
            <person name="Suzuki S."/>
            <person name="Kurokawa K."/>
            <person name="Kamagata Y."/>
            <person name="Tamaki H."/>
        </authorList>
    </citation>
    <scope>NUCLEOTIDE SEQUENCE [LARGE SCALE GENOMIC DNA]</scope>
    <source>
        <strain evidence="8">BS525</strain>
    </source>
</reference>
<comment type="similarity">
    <text evidence="6">Belongs to the RuvA family.</text>
</comment>
<evidence type="ECO:0000256" key="3">
    <source>
        <dbReference type="ARBA" id="ARBA00023125"/>
    </source>
</evidence>
<keyword evidence="8" id="KW-0378">Hydrolase</keyword>
<keyword evidence="8" id="KW-0347">Helicase</keyword>
<dbReference type="AlphaFoldDB" id="A0A9E2F6J0"/>
<keyword evidence="5 6" id="KW-0234">DNA repair</keyword>
<comment type="subcellular location">
    <subcellularLocation>
        <location evidence="6">Cytoplasm</location>
    </subcellularLocation>
</comment>
<dbReference type="GO" id="GO:0005524">
    <property type="term" value="F:ATP binding"/>
    <property type="evidence" value="ECO:0007669"/>
    <property type="project" value="InterPro"/>
</dbReference>
<evidence type="ECO:0000313" key="9">
    <source>
        <dbReference type="Proteomes" id="UP000811545"/>
    </source>
</evidence>
<keyword evidence="8" id="KW-0067">ATP-binding</keyword>
<dbReference type="InterPro" id="IPR010994">
    <property type="entry name" value="RuvA_2-like"/>
</dbReference>
<dbReference type="InterPro" id="IPR000085">
    <property type="entry name" value="RuvA"/>
</dbReference>
<comment type="caution">
    <text evidence="8">The sequence shown here is derived from an EMBL/GenBank/DDBJ whole genome shotgun (WGS) entry which is preliminary data.</text>
</comment>